<evidence type="ECO:0000313" key="3">
    <source>
        <dbReference type="Proteomes" id="UP001153069"/>
    </source>
</evidence>
<protein>
    <submittedName>
        <fullName evidence="2">Uncharacterized protein</fullName>
    </submittedName>
</protein>
<dbReference type="AlphaFoldDB" id="A0A9N8DXN1"/>
<keyword evidence="3" id="KW-1185">Reference proteome</keyword>
<evidence type="ECO:0000256" key="1">
    <source>
        <dbReference type="SAM" id="MobiDB-lite"/>
    </source>
</evidence>
<accession>A0A9N8DXN1</accession>
<proteinExistence type="predicted"/>
<name>A0A9N8DXN1_9STRA</name>
<organism evidence="2 3">
    <name type="scientific">Seminavis robusta</name>
    <dbReference type="NCBI Taxonomy" id="568900"/>
    <lineage>
        <taxon>Eukaryota</taxon>
        <taxon>Sar</taxon>
        <taxon>Stramenopiles</taxon>
        <taxon>Ochrophyta</taxon>
        <taxon>Bacillariophyta</taxon>
        <taxon>Bacillariophyceae</taxon>
        <taxon>Bacillariophycidae</taxon>
        <taxon>Naviculales</taxon>
        <taxon>Naviculaceae</taxon>
        <taxon>Seminavis</taxon>
    </lineage>
</organism>
<feature type="compositionally biased region" description="Acidic residues" evidence="1">
    <location>
        <begin position="242"/>
        <end position="251"/>
    </location>
</feature>
<feature type="region of interest" description="Disordered" evidence="1">
    <location>
        <begin position="223"/>
        <end position="275"/>
    </location>
</feature>
<comment type="caution">
    <text evidence="2">The sequence shown here is derived from an EMBL/GenBank/DDBJ whole genome shotgun (WGS) entry which is preliminary data.</text>
</comment>
<dbReference type="Proteomes" id="UP001153069">
    <property type="component" value="Unassembled WGS sequence"/>
</dbReference>
<sequence>MVRPLTAIAVVALTALGTTGFSVSQLSSRHKRGGFRPISASIFNSDGDSPAEELLRARTCVGNLLTQRAIQSFMFLLLSCRDPHTVHWLQNCIHTENLEHFHGTGAFNLTRFPNWDSVLVELLSQPKTTMVATKTTRRGGGGRGWRGQIDRLGLEKTEQPKEERQENPHIHEQIVNYEIDIDPVSLVSRIVSVREQIAAECNSDFDTLIYANDQILASYFETQQHDRSEEEDATENGNTTHEDEDEDDSDHEDLHDSLTIPYSDSSKSGRRPIEGHKNAFDRYNAMMLLSHAMDIGDDGIKPSPLRKGNFDLMLLLSTQESIHRVLRDYAHAGDERDVSFTWLSEFYLERVNEFFDGHQEYGRADDFLEELLLTPPMLKSWDDDGGSRKEMVGLVDPLRMAEDIIRMRSEVGREWKQIIASTPKEHMKLRKALLVRQMGDQQTEFDTTIPETTMEMSEGFE</sequence>
<dbReference type="OrthoDB" id="202710at2759"/>
<gene>
    <name evidence="2" type="ORF">SEMRO_426_G140380.1</name>
</gene>
<evidence type="ECO:0000313" key="2">
    <source>
        <dbReference type="EMBL" id="CAB9510210.1"/>
    </source>
</evidence>
<dbReference type="EMBL" id="CAICTM010000425">
    <property type="protein sequence ID" value="CAB9510210.1"/>
    <property type="molecule type" value="Genomic_DNA"/>
</dbReference>
<reference evidence="2" key="1">
    <citation type="submission" date="2020-06" db="EMBL/GenBank/DDBJ databases">
        <authorList>
            <consortium name="Plant Systems Biology data submission"/>
        </authorList>
    </citation>
    <scope>NUCLEOTIDE SEQUENCE</scope>
    <source>
        <strain evidence="2">D6</strain>
    </source>
</reference>